<dbReference type="AlphaFoldDB" id="A0AA42CI05"/>
<dbReference type="InterPro" id="IPR009781">
    <property type="entry name" value="DUF1345"/>
</dbReference>
<comment type="caution">
    <text evidence="2">The sequence shown here is derived from an EMBL/GenBank/DDBJ whole genome shotgun (WGS) entry which is preliminary data.</text>
</comment>
<accession>A0AA42CI05</accession>
<proteinExistence type="predicted"/>
<keyword evidence="1" id="KW-1133">Transmembrane helix</keyword>
<keyword evidence="1" id="KW-0812">Transmembrane</keyword>
<feature type="transmembrane region" description="Helical" evidence="1">
    <location>
        <begin position="37"/>
        <end position="53"/>
    </location>
</feature>
<feature type="transmembrane region" description="Helical" evidence="1">
    <location>
        <begin position="110"/>
        <end position="130"/>
    </location>
</feature>
<dbReference type="EMBL" id="JAMOIM010000004">
    <property type="protein sequence ID" value="MCW6508088.1"/>
    <property type="molecule type" value="Genomic_DNA"/>
</dbReference>
<keyword evidence="3" id="KW-1185">Reference proteome</keyword>
<reference evidence="2" key="1">
    <citation type="submission" date="2022-05" db="EMBL/GenBank/DDBJ databases">
        <authorList>
            <person name="Pankratov T."/>
        </authorList>
    </citation>
    <scope>NUCLEOTIDE SEQUENCE</scope>
    <source>
        <strain evidence="2">BP6-180914</strain>
    </source>
</reference>
<protein>
    <submittedName>
        <fullName evidence="2">DUF1345 domain-containing protein</fullName>
    </submittedName>
</protein>
<organism evidence="2 3">
    <name type="scientific">Lichenifustis flavocetrariae</name>
    <dbReference type="NCBI Taxonomy" id="2949735"/>
    <lineage>
        <taxon>Bacteria</taxon>
        <taxon>Pseudomonadati</taxon>
        <taxon>Pseudomonadota</taxon>
        <taxon>Alphaproteobacteria</taxon>
        <taxon>Hyphomicrobiales</taxon>
        <taxon>Lichenihabitantaceae</taxon>
        <taxon>Lichenifustis</taxon>
    </lineage>
</organism>
<dbReference type="Pfam" id="PF07077">
    <property type="entry name" value="DUF1345"/>
    <property type="match status" value="1"/>
</dbReference>
<sequence>MSFDAIFLRPRLIFSFVGAALLALALPDHLAIGEKALTAWCTGTAVYMALISWQMSRATPEKTRRQASALDDSAWVILLIGMAATAASFGGIAALLYGAPSASGSKVPDVILAATTMILSWAFMQMIFAVHYTHIYFGEQDGEARGGLKFTGTEEPDFWDFVYFTVSIGATAQTSDTGVESRRMRRIVTAQAVYSFFFNTAVLALAINIAAGLAGH</sequence>
<feature type="transmembrane region" description="Helical" evidence="1">
    <location>
        <begin position="192"/>
        <end position="214"/>
    </location>
</feature>
<evidence type="ECO:0000256" key="1">
    <source>
        <dbReference type="SAM" id="Phobius"/>
    </source>
</evidence>
<name>A0AA42CI05_9HYPH</name>
<evidence type="ECO:0000313" key="3">
    <source>
        <dbReference type="Proteomes" id="UP001165667"/>
    </source>
</evidence>
<gene>
    <name evidence="2" type="ORF">M8523_08640</name>
</gene>
<feature type="transmembrane region" description="Helical" evidence="1">
    <location>
        <begin position="74"/>
        <end position="98"/>
    </location>
</feature>
<dbReference type="RefSeq" id="WP_282584435.1">
    <property type="nucleotide sequence ID" value="NZ_JAMOIM010000004.1"/>
</dbReference>
<keyword evidence="1" id="KW-0472">Membrane</keyword>
<dbReference type="Proteomes" id="UP001165667">
    <property type="component" value="Unassembled WGS sequence"/>
</dbReference>
<evidence type="ECO:0000313" key="2">
    <source>
        <dbReference type="EMBL" id="MCW6508088.1"/>
    </source>
</evidence>